<dbReference type="EMBL" id="MU032348">
    <property type="protein sequence ID" value="KAF3764880.1"/>
    <property type="molecule type" value="Genomic_DNA"/>
</dbReference>
<keyword evidence="3" id="KW-1185">Reference proteome</keyword>
<feature type="non-terminal residue" evidence="2">
    <location>
        <position position="432"/>
    </location>
</feature>
<dbReference type="GeneID" id="63833225"/>
<evidence type="ECO:0000313" key="3">
    <source>
        <dbReference type="Proteomes" id="UP000803844"/>
    </source>
</evidence>
<feature type="compositionally biased region" description="Basic and acidic residues" evidence="1">
    <location>
        <begin position="237"/>
        <end position="253"/>
    </location>
</feature>
<proteinExistence type="predicted"/>
<dbReference type="RefSeq" id="XP_040775841.1">
    <property type="nucleotide sequence ID" value="XM_040916096.1"/>
</dbReference>
<protein>
    <submittedName>
        <fullName evidence="2">Uncharacterized protein</fullName>
    </submittedName>
</protein>
<dbReference type="Proteomes" id="UP000803844">
    <property type="component" value="Unassembled WGS sequence"/>
</dbReference>
<feature type="region of interest" description="Disordered" evidence="1">
    <location>
        <begin position="229"/>
        <end position="253"/>
    </location>
</feature>
<dbReference type="OrthoDB" id="4708870at2759"/>
<organism evidence="2 3">
    <name type="scientific">Cryphonectria parasitica (strain ATCC 38755 / EP155)</name>
    <dbReference type="NCBI Taxonomy" id="660469"/>
    <lineage>
        <taxon>Eukaryota</taxon>
        <taxon>Fungi</taxon>
        <taxon>Dikarya</taxon>
        <taxon>Ascomycota</taxon>
        <taxon>Pezizomycotina</taxon>
        <taxon>Sordariomycetes</taxon>
        <taxon>Sordariomycetidae</taxon>
        <taxon>Diaporthales</taxon>
        <taxon>Cryphonectriaceae</taxon>
        <taxon>Cryphonectria-Endothia species complex</taxon>
        <taxon>Cryphonectria</taxon>
    </lineage>
</organism>
<name>A0A9P4Y2B5_CRYP1</name>
<gene>
    <name evidence="2" type="ORF">M406DRAFT_239722</name>
</gene>
<accession>A0A9P4Y2B5</accession>
<evidence type="ECO:0000313" key="2">
    <source>
        <dbReference type="EMBL" id="KAF3764880.1"/>
    </source>
</evidence>
<dbReference type="AlphaFoldDB" id="A0A9P4Y2B5"/>
<evidence type="ECO:0000256" key="1">
    <source>
        <dbReference type="SAM" id="MobiDB-lite"/>
    </source>
</evidence>
<comment type="caution">
    <text evidence="2">The sequence shown here is derived from an EMBL/GenBank/DDBJ whole genome shotgun (WGS) entry which is preliminary data.</text>
</comment>
<reference evidence="2" key="1">
    <citation type="journal article" date="2020" name="Phytopathology">
        <title>Genome sequence of the chestnut blight fungus Cryphonectria parasitica EP155: A fundamental resource for an archetypical invasive plant pathogen.</title>
        <authorList>
            <person name="Crouch J.A."/>
            <person name="Dawe A."/>
            <person name="Aerts A."/>
            <person name="Barry K."/>
            <person name="Churchill A.C.L."/>
            <person name="Grimwood J."/>
            <person name="Hillman B."/>
            <person name="Milgroom M.G."/>
            <person name="Pangilinan J."/>
            <person name="Smith M."/>
            <person name="Salamov A."/>
            <person name="Schmutz J."/>
            <person name="Yadav J."/>
            <person name="Grigoriev I.V."/>
            <person name="Nuss D."/>
        </authorList>
    </citation>
    <scope>NUCLEOTIDE SEQUENCE</scope>
    <source>
        <strain evidence="2">EP155</strain>
    </source>
</reference>
<sequence length="432" mass="48650">MGGKAFSSGPRALYTPRMIPEVYETVLVACLAALRPLFPAVKSLVEAPEKTSHGDIDILVCLEDSSCSDKTAIWAQVEAALKALAHEAAGNTSPVGQDEGGSALEPKLEAKTRCIQVDIRLCATSQELEWRCFKHAHGDLWIILGSILRPFGLTVDEEACYIRIPEIENQDRKKARVFLTDNPTDLLDFLALEHEAGQWTSPFPSVDEMFEYAASCRWFTLWPEAPNNEAGSAVPDGSKDREEASAAKVKLDPGDRERMSQRAVFARWVEDFIPHCLATGRFVTPDPQTRTKAAVRDQVRRLAFEKFPGSEARYTAQLAAWNREKARIFVKNKLIKHDMAVPEDISHIGRSWRGGLRSALVQIIVEDENGFQEHGIETPQLRDEHGVLVVDRVKTWIEENWEDVGRAAWSKNCTRASQWFRIKKERETKRAE</sequence>